<name>A0A8J6PFU6_9FLAO</name>
<sequence>MRFSSDISLWWLIPIAGLAVVLASWMYSRKSNSWVKELSSRWRIAFVTLRSLSLFLLALLLFGIIFQAFNYKKEKPILVVGVDDSASMLNYSDSSAVPKQVKTLLESIHTELGETFDVIPYSFSGIPELLQGDVSFKAGNTNLTTAFETTKSEFYNRNLAGVLLISDGNYNTGSNPVYAAEKYNTSSIYTLGVGDTITKRDQLIKHVSHNDVAFLKNDFPVAIDIEGIKMGKISTEVSIESNGKKIASQTIQFKDGASDYEQVSFLLNASTPGIQQYVVKLSHKDNEYNYENNARTIYVEVIDSRSKVLLLSAAPHPDIASLKSVWEKDQNLEVEFKLLADWNRDLKNVDLIVWHEPGLNATRDIQQAIMNNGISKLFIVGSQSNASSIYQLEIGVEIPAGNNLDDYEGSLNTGFNAFEYSTELQKAFTYYPPLKAKFGNFRIPKDASVLSYQRVGPVVKKEANIFFAGSKSTSGHAFKYGFIYGEGIWKWKLTEYARTGAVAAFDELISKTGQYLMVKQNTDPFRVVLPKQFTPNESITINATVLNASLDPITTAEVHFVLTSENGKESKLQFGVSGTGYKLDVGKLDAGKYSWKAYTSINGKYHEKKGEFVVKPLFLEQADNSANHNLLKQLAEKTGGQFDVLKNSQKIIQAIKARDDFNSVSYQESSFNELIEYFLLFLFLVLTLFAEWFFRRYLGSY</sequence>
<evidence type="ECO:0000313" key="2">
    <source>
        <dbReference type="EMBL" id="MBC9813715.1"/>
    </source>
</evidence>
<evidence type="ECO:0000313" key="3">
    <source>
        <dbReference type="Proteomes" id="UP000652681"/>
    </source>
</evidence>
<accession>A0A8J6PFU6</accession>
<feature type="transmembrane region" description="Helical" evidence="1">
    <location>
        <begin position="674"/>
        <end position="694"/>
    </location>
</feature>
<gene>
    <name evidence="2" type="ORF">H9Y05_14660</name>
</gene>
<organism evidence="2 3">
    <name type="scientific">Taishania pollutisoli</name>
    <dbReference type="NCBI Taxonomy" id="2766479"/>
    <lineage>
        <taxon>Bacteria</taxon>
        <taxon>Pseudomonadati</taxon>
        <taxon>Bacteroidota</taxon>
        <taxon>Flavobacteriia</taxon>
        <taxon>Flavobacteriales</taxon>
        <taxon>Crocinitomicaceae</taxon>
        <taxon>Taishania</taxon>
    </lineage>
</organism>
<keyword evidence="1" id="KW-1133">Transmembrane helix</keyword>
<dbReference type="InterPro" id="IPR036465">
    <property type="entry name" value="vWFA_dom_sf"/>
</dbReference>
<dbReference type="PANTHER" id="PTHR37947">
    <property type="entry name" value="BLL2462 PROTEIN"/>
    <property type="match status" value="1"/>
</dbReference>
<dbReference type="Gene3D" id="3.40.50.410">
    <property type="entry name" value="von Willebrand factor, type A domain"/>
    <property type="match status" value="1"/>
</dbReference>
<dbReference type="EMBL" id="JACVEL010000014">
    <property type="protein sequence ID" value="MBC9813715.1"/>
    <property type="molecule type" value="Genomic_DNA"/>
</dbReference>
<protein>
    <submittedName>
        <fullName evidence="2">VWA domain-containing protein</fullName>
    </submittedName>
</protein>
<dbReference type="SUPFAM" id="SSF53300">
    <property type="entry name" value="vWA-like"/>
    <property type="match status" value="1"/>
</dbReference>
<proteinExistence type="predicted"/>
<evidence type="ECO:0000256" key="1">
    <source>
        <dbReference type="SAM" id="Phobius"/>
    </source>
</evidence>
<comment type="caution">
    <text evidence="2">The sequence shown here is derived from an EMBL/GenBank/DDBJ whole genome shotgun (WGS) entry which is preliminary data.</text>
</comment>
<keyword evidence="1" id="KW-0472">Membrane</keyword>
<reference evidence="2" key="1">
    <citation type="submission" date="2020-09" db="EMBL/GenBank/DDBJ databases">
        <title>Taishania pollutisoli gen. nov., sp. nov., Isolated from Tetrabromobisphenol A-Contaminated Soil.</title>
        <authorList>
            <person name="Chen Q."/>
        </authorList>
    </citation>
    <scope>NUCLEOTIDE SEQUENCE</scope>
    <source>
        <strain evidence="2">CZZ-1</strain>
    </source>
</reference>
<feature type="transmembrane region" description="Helical" evidence="1">
    <location>
        <begin position="47"/>
        <end position="69"/>
    </location>
</feature>
<feature type="transmembrane region" description="Helical" evidence="1">
    <location>
        <begin position="7"/>
        <end position="27"/>
    </location>
</feature>
<dbReference type="RefSeq" id="WP_163492848.1">
    <property type="nucleotide sequence ID" value="NZ_JACVEL010000014.1"/>
</dbReference>
<keyword evidence="3" id="KW-1185">Reference proteome</keyword>
<keyword evidence="1" id="KW-0812">Transmembrane</keyword>
<dbReference type="Proteomes" id="UP000652681">
    <property type="component" value="Unassembled WGS sequence"/>
</dbReference>
<dbReference type="AlphaFoldDB" id="A0A8J6PFU6"/>
<dbReference type="PANTHER" id="PTHR37947:SF1">
    <property type="entry name" value="BLL2462 PROTEIN"/>
    <property type="match status" value="1"/>
</dbReference>